<dbReference type="AlphaFoldDB" id="A0A0E3SQM1"/>
<feature type="domain" description="Phosphatidic acid phosphatase type 2/haloperoxidase" evidence="2">
    <location>
        <begin position="5"/>
        <end position="74"/>
    </location>
</feature>
<proteinExistence type="predicted"/>
<evidence type="ECO:0000256" key="1">
    <source>
        <dbReference type="SAM" id="Phobius"/>
    </source>
</evidence>
<dbReference type="InterPro" id="IPR036938">
    <property type="entry name" value="PAP2/HPO_sf"/>
</dbReference>
<sequence length="88" mass="9489">MEATGYSFPSTHSALAFATAMFLHSKAGKYSPLLWTGALLMAVSRVFAGVHYPSDVMAGAVLGIVMGYLWVRIGSAVNMYVEKRADQD</sequence>
<keyword evidence="1" id="KW-0472">Membrane</keyword>
<name>A0A0E3SQM1_METMT</name>
<evidence type="ECO:0000313" key="4">
    <source>
        <dbReference type="Proteomes" id="UP000033048"/>
    </source>
</evidence>
<evidence type="ECO:0000313" key="3">
    <source>
        <dbReference type="EMBL" id="AKB84408.1"/>
    </source>
</evidence>
<dbReference type="PANTHER" id="PTHR14969:SF13">
    <property type="entry name" value="AT30094P"/>
    <property type="match status" value="1"/>
</dbReference>
<keyword evidence="1" id="KW-1133">Transmembrane helix</keyword>
<dbReference type="Proteomes" id="UP000033048">
    <property type="component" value="Chromosome"/>
</dbReference>
<gene>
    <name evidence="3" type="ORF">MCMEM_0355</name>
</gene>
<keyword evidence="4" id="KW-1185">Reference proteome</keyword>
<accession>A0A0E3SQM1</accession>
<evidence type="ECO:0000259" key="2">
    <source>
        <dbReference type="Pfam" id="PF01569"/>
    </source>
</evidence>
<dbReference type="EMBL" id="CP009518">
    <property type="protein sequence ID" value="AKB84408.1"/>
    <property type="molecule type" value="Genomic_DNA"/>
</dbReference>
<feature type="transmembrane region" description="Helical" evidence="1">
    <location>
        <begin position="56"/>
        <end position="81"/>
    </location>
</feature>
<feature type="transmembrane region" description="Helical" evidence="1">
    <location>
        <begin position="30"/>
        <end position="50"/>
    </location>
</feature>
<keyword evidence="1" id="KW-0812">Transmembrane</keyword>
<dbReference type="HOGENOM" id="CLU_2461803_0_0_2"/>
<dbReference type="Pfam" id="PF01569">
    <property type="entry name" value="PAP2"/>
    <property type="match status" value="1"/>
</dbReference>
<dbReference type="STRING" id="1434104.MCMEM_0355"/>
<reference evidence="3 4" key="1">
    <citation type="submission" date="2014-07" db="EMBL/GenBank/DDBJ databases">
        <title>Methanogenic archaea and the global carbon cycle.</title>
        <authorList>
            <person name="Henriksen J.R."/>
            <person name="Luke J."/>
            <person name="Reinhart S."/>
            <person name="Benedict M.N."/>
            <person name="Youngblut N.D."/>
            <person name="Metcalf M.E."/>
            <person name="Whitaker R.J."/>
            <person name="Metcalf W.W."/>
        </authorList>
    </citation>
    <scope>NUCLEOTIDE SEQUENCE [LARGE SCALE GENOMIC DNA]</scope>
    <source>
        <strain evidence="3 4">MM1</strain>
    </source>
</reference>
<dbReference type="PANTHER" id="PTHR14969">
    <property type="entry name" value="SPHINGOSINE-1-PHOSPHATE PHOSPHOHYDROLASE"/>
    <property type="match status" value="1"/>
</dbReference>
<organism evidence="3 4">
    <name type="scientific">Methanococcoides methylutens MM1</name>
    <dbReference type="NCBI Taxonomy" id="1434104"/>
    <lineage>
        <taxon>Archaea</taxon>
        <taxon>Methanobacteriati</taxon>
        <taxon>Methanobacteriota</taxon>
        <taxon>Stenosarchaea group</taxon>
        <taxon>Methanomicrobia</taxon>
        <taxon>Methanosarcinales</taxon>
        <taxon>Methanosarcinaceae</taxon>
        <taxon>Methanococcoides</taxon>
    </lineage>
</organism>
<dbReference type="SUPFAM" id="SSF48317">
    <property type="entry name" value="Acid phosphatase/Vanadium-dependent haloperoxidase"/>
    <property type="match status" value="1"/>
</dbReference>
<protein>
    <submittedName>
        <fullName evidence="3">Type 2 phosphatidic acid phosphatase Pap2</fullName>
    </submittedName>
</protein>
<dbReference type="InterPro" id="IPR000326">
    <property type="entry name" value="PAP2/HPO"/>
</dbReference>
<dbReference type="PATRIC" id="fig|1434104.5.peg.377"/>
<dbReference type="KEGG" id="mmet:MCMEM_0355"/>
<dbReference type="Gene3D" id="1.20.144.10">
    <property type="entry name" value="Phosphatidic acid phosphatase type 2/haloperoxidase"/>
    <property type="match status" value="1"/>
</dbReference>